<dbReference type="AlphaFoldDB" id="A0A2P6NPB2"/>
<accession>A0A2P6NPB2</accession>
<comment type="caution">
    <text evidence="2">The sequence shown here is derived from an EMBL/GenBank/DDBJ whole genome shotgun (WGS) entry which is preliminary data.</text>
</comment>
<proteinExistence type="predicted"/>
<sequence length="318" mass="34536">MVNVSINILPAHEGRKILAQNGTIVQMSSNVSRIYRLVTNNGTRFELGQNGYGVKLNVSADFTVVLPSGFSYERVINIQESSTNTSSVRVLIPTGECIIYETSALIFVRPNCPNVVHSSLTFSPIVFFNLTKTRYNKTFQADDQNWSVRQFPSGGSPGILHLKEDDFAFFAVSTNMRQMDILDYYFVCLVDTPILVIRQESSFSSENPFNATVTHSLAPMESNTSYTSSQTSSTTISSSTSSSDVSTTSSSSSASSDMSTTSSSSPVSSDETSTVLSSSSLSSVTLTGPDNSSPRNAVVASQLFSVSSVWSWDKFSRF</sequence>
<dbReference type="InParanoid" id="A0A2P6NPB2"/>
<feature type="region of interest" description="Disordered" evidence="1">
    <location>
        <begin position="221"/>
        <end position="273"/>
    </location>
</feature>
<dbReference type="EMBL" id="MDYQ01000039">
    <property type="protein sequence ID" value="PRP85807.1"/>
    <property type="molecule type" value="Genomic_DNA"/>
</dbReference>
<evidence type="ECO:0000256" key="1">
    <source>
        <dbReference type="SAM" id="MobiDB-lite"/>
    </source>
</evidence>
<dbReference type="Proteomes" id="UP000241769">
    <property type="component" value="Unassembled WGS sequence"/>
</dbReference>
<evidence type="ECO:0000313" key="2">
    <source>
        <dbReference type="EMBL" id="PRP85807.1"/>
    </source>
</evidence>
<name>A0A2P6NPB2_9EUKA</name>
<evidence type="ECO:0000313" key="3">
    <source>
        <dbReference type="Proteomes" id="UP000241769"/>
    </source>
</evidence>
<organism evidence="2 3">
    <name type="scientific">Planoprotostelium fungivorum</name>
    <dbReference type="NCBI Taxonomy" id="1890364"/>
    <lineage>
        <taxon>Eukaryota</taxon>
        <taxon>Amoebozoa</taxon>
        <taxon>Evosea</taxon>
        <taxon>Variosea</taxon>
        <taxon>Cavosteliida</taxon>
        <taxon>Cavosteliaceae</taxon>
        <taxon>Planoprotostelium</taxon>
    </lineage>
</organism>
<keyword evidence="3" id="KW-1185">Reference proteome</keyword>
<reference evidence="2 3" key="1">
    <citation type="journal article" date="2018" name="Genome Biol. Evol.">
        <title>Multiple Roots of Fruiting Body Formation in Amoebozoa.</title>
        <authorList>
            <person name="Hillmann F."/>
            <person name="Forbes G."/>
            <person name="Novohradska S."/>
            <person name="Ferling I."/>
            <person name="Riege K."/>
            <person name="Groth M."/>
            <person name="Westermann M."/>
            <person name="Marz M."/>
            <person name="Spaller T."/>
            <person name="Winckler T."/>
            <person name="Schaap P."/>
            <person name="Glockner G."/>
        </authorList>
    </citation>
    <scope>NUCLEOTIDE SEQUENCE [LARGE SCALE GENOMIC DNA]</scope>
    <source>
        <strain evidence="2 3">Jena</strain>
    </source>
</reference>
<protein>
    <submittedName>
        <fullName evidence="2">Uncharacterized protein</fullName>
    </submittedName>
</protein>
<gene>
    <name evidence="2" type="ORF">PROFUN_05999</name>
</gene>
<feature type="compositionally biased region" description="Low complexity" evidence="1">
    <location>
        <begin position="222"/>
        <end position="273"/>
    </location>
</feature>